<feature type="region of interest" description="Disordered" evidence="8">
    <location>
        <begin position="214"/>
        <end position="243"/>
    </location>
</feature>
<evidence type="ECO:0000313" key="10">
    <source>
        <dbReference type="EMBL" id="KAK9994417.1"/>
    </source>
</evidence>
<feature type="compositionally biased region" description="Basic residues" evidence="8">
    <location>
        <begin position="76"/>
        <end position="85"/>
    </location>
</feature>
<evidence type="ECO:0000259" key="9">
    <source>
        <dbReference type="PROSITE" id="PS51032"/>
    </source>
</evidence>
<comment type="similarity">
    <text evidence="7">Belongs to the AP2/ERF transcription factor family. ERF subfamily.</text>
</comment>
<evidence type="ECO:0000256" key="3">
    <source>
        <dbReference type="ARBA" id="ARBA00023125"/>
    </source>
</evidence>
<dbReference type="CDD" id="cd00018">
    <property type="entry name" value="AP2"/>
    <property type="match status" value="1"/>
</dbReference>
<feature type="compositionally biased region" description="Polar residues" evidence="8">
    <location>
        <begin position="25"/>
        <end position="34"/>
    </location>
</feature>
<dbReference type="InterPro" id="IPR016177">
    <property type="entry name" value="DNA-bd_dom_sf"/>
</dbReference>
<dbReference type="SUPFAM" id="SSF54171">
    <property type="entry name" value="DNA-binding domain"/>
    <property type="match status" value="1"/>
</dbReference>
<dbReference type="Gene3D" id="3.30.730.10">
    <property type="entry name" value="AP2/ERF domain"/>
    <property type="match status" value="1"/>
</dbReference>
<feature type="region of interest" description="Disordered" evidence="8">
    <location>
        <begin position="161"/>
        <end position="195"/>
    </location>
</feature>
<keyword evidence="5" id="KW-0804">Transcription</keyword>
<organism evidence="10 11">
    <name type="scientific">Lithocarpus litseifolius</name>
    <dbReference type="NCBI Taxonomy" id="425828"/>
    <lineage>
        <taxon>Eukaryota</taxon>
        <taxon>Viridiplantae</taxon>
        <taxon>Streptophyta</taxon>
        <taxon>Embryophyta</taxon>
        <taxon>Tracheophyta</taxon>
        <taxon>Spermatophyta</taxon>
        <taxon>Magnoliopsida</taxon>
        <taxon>eudicotyledons</taxon>
        <taxon>Gunneridae</taxon>
        <taxon>Pentapetalae</taxon>
        <taxon>rosids</taxon>
        <taxon>fabids</taxon>
        <taxon>Fagales</taxon>
        <taxon>Fagaceae</taxon>
        <taxon>Lithocarpus</taxon>
    </lineage>
</organism>
<gene>
    <name evidence="10" type="ORF">SO802_024120</name>
</gene>
<comment type="subcellular location">
    <subcellularLocation>
        <location evidence="1">Nucleus</location>
    </subcellularLocation>
</comment>
<comment type="caution">
    <text evidence="10">The sequence shown here is derived from an EMBL/GenBank/DDBJ whole genome shotgun (WGS) entry which is preliminary data.</text>
</comment>
<evidence type="ECO:0000256" key="5">
    <source>
        <dbReference type="ARBA" id="ARBA00023163"/>
    </source>
</evidence>
<evidence type="ECO:0000256" key="2">
    <source>
        <dbReference type="ARBA" id="ARBA00023015"/>
    </source>
</evidence>
<dbReference type="PROSITE" id="PS51032">
    <property type="entry name" value="AP2_ERF"/>
    <property type="match status" value="1"/>
</dbReference>
<feature type="domain" description="AP2/ERF" evidence="9">
    <location>
        <begin position="77"/>
        <end position="133"/>
    </location>
</feature>
<evidence type="ECO:0000256" key="6">
    <source>
        <dbReference type="ARBA" id="ARBA00023242"/>
    </source>
</evidence>
<feature type="compositionally biased region" description="Low complexity" evidence="8">
    <location>
        <begin position="35"/>
        <end position="71"/>
    </location>
</feature>
<feature type="region of interest" description="Disordered" evidence="8">
    <location>
        <begin position="1"/>
        <end position="92"/>
    </location>
</feature>
<keyword evidence="3" id="KW-0238">DNA-binding</keyword>
<dbReference type="InterPro" id="IPR045277">
    <property type="entry name" value="DRE1A-I"/>
</dbReference>
<dbReference type="GO" id="GO:0005634">
    <property type="term" value="C:nucleus"/>
    <property type="evidence" value="ECO:0007669"/>
    <property type="project" value="UniProtKB-SubCell"/>
</dbReference>
<dbReference type="InterPro" id="IPR001471">
    <property type="entry name" value="AP2/ERF_dom"/>
</dbReference>
<sequence>MPKNPANVRQNNPSTHANVRREESTLNSNTTGAISASSSKTNTNPTATAATATSPISESDGSSGQSGSSSSTANPKKYRGARSRSGKWVSEIRQPRKTTRIWLGTYPTREMAAAAYDVEALALKGPSTVLNFPNLILWYPIPASLAPSDIRAAAASAAEAMMQRSSEGSSGSSSSITGHETAHRKRTEEEYVDEEELLNMPNLLVEMAEGMLLSPPRIQSKSSSDESGGDGNGDGDGLWSYAY</sequence>
<reference evidence="10 11" key="1">
    <citation type="submission" date="2024-01" db="EMBL/GenBank/DDBJ databases">
        <title>A telomere-to-telomere, gap-free genome of sweet tea (Lithocarpus litseifolius).</title>
        <authorList>
            <person name="Zhou J."/>
        </authorList>
    </citation>
    <scope>NUCLEOTIDE SEQUENCE [LARGE SCALE GENOMIC DNA]</scope>
    <source>
        <strain evidence="10">Zhou-2022a</strain>
        <tissue evidence="10">Leaf</tissue>
    </source>
</reference>
<name>A0AAW2CA44_9ROSI</name>
<dbReference type="SMART" id="SM00380">
    <property type="entry name" value="AP2"/>
    <property type="match status" value="1"/>
</dbReference>
<evidence type="ECO:0000256" key="8">
    <source>
        <dbReference type="SAM" id="MobiDB-lite"/>
    </source>
</evidence>
<keyword evidence="6" id="KW-0539">Nucleus</keyword>
<keyword evidence="4" id="KW-0010">Activator</keyword>
<dbReference type="Pfam" id="PF00847">
    <property type="entry name" value="AP2"/>
    <property type="match status" value="1"/>
</dbReference>
<dbReference type="InterPro" id="IPR036955">
    <property type="entry name" value="AP2/ERF_dom_sf"/>
</dbReference>
<proteinExistence type="inferred from homology"/>
<dbReference type="EMBL" id="JAZDWU010000008">
    <property type="protein sequence ID" value="KAK9994417.1"/>
    <property type="molecule type" value="Genomic_DNA"/>
</dbReference>
<evidence type="ECO:0000313" key="11">
    <source>
        <dbReference type="Proteomes" id="UP001459277"/>
    </source>
</evidence>
<accession>A0AAW2CA44</accession>
<dbReference type="GO" id="GO:0003700">
    <property type="term" value="F:DNA-binding transcription factor activity"/>
    <property type="evidence" value="ECO:0007669"/>
    <property type="project" value="InterPro"/>
</dbReference>
<evidence type="ECO:0000256" key="7">
    <source>
        <dbReference type="ARBA" id="ARBA00024343"/>
    </source>
</evidence>
<dbReference type="Proteomes" id="UP001459277">
    <property type="component" value="Unassembled WGS sequence"/>
</dbReference>
<evidence type="ECO:0000256" key="4">
    <source>
        <dbReference type="ARBA" id="ARBA00023159"/>
    </source>
</evidence>
<feature type="compositionally biased region" description="Low complexity" evidence="8">
    <location>
        <begin position="161"/>
        <end position="175"/>
    </location>
</feature>
<feature type="compositionally biased region" description="Polar residues" evidence="8">
    <location>
        <begin position="7"/>
        <end position="17"/>
    </location>
</feature>
<keyword evidence="2" id="KW-0805">Transcription regulation</keyword>
<dbReference type="PANTHER" id="PTHR31839">
    <property type="entry name" value="DEHYDRATION-RESPONSIVE ELEMENT-BINDING PROTEIN 1D"/>
    <property type="match status" value="1"/>
</dbReference>
<dbReference type="PANTHER" id="PTHR31839:SF85">
    <property type="entry name" value="AP2_ERF DOMAIN-CONTAINING PROTEIN"/>
    <property type="match status" value="1"/>
</dbReference>
<dbReference type="AlphaFoldDB" id="A0AAW2CA44"/>
<protein>
    <recommendedName>
        <fullName evidence="9">AP2/ERF domain-containing protein</fullName>
    </recommendedName>
</protein>
<evidence type="ECO:0000256" key="1">
    <source>
        <dbReference type="ARBA" id="ARBA00004123"/>
    </source>
</evidence>
<dbReference type="GO" id="GO:0003677">
    <property type="term" value="F:DNA binding"/>
    <property type="evidence" value="ECO:0007669"/>
    <property type="project" value="UniProtKB-KW"/>
</dbReference>
<keyword evidence="11" id="KW-1185">Reference proteome</keyword>